<dbReference type="AlphaFoldDB" id="A0A9X1K2I5"/>
<comment type="caution">
    <text evidence="2">The sequence shown here is derived from an EMBL/GenBank/DDBJ whole genome shotgun (WGS) entry which is preliminary data.</text>
</comment>
<accession>A0A9X1K2I5</accession>
<dbReference type="Proteomes" id="UP001138661">
    <property type="component" value="Unassembled WGS sequence"/>
</dbReference>
<organism evidence="2 3">
    <name type="scientific">Roseobacter insulae</name>
    <dbReference type="NCBI Taxonomy" id="2859783"/>
    <lineage>
        <taxon>Bacteria</taxon>
        <taxon>Pseudomonadati</taxon>
        <taxon>Pseudomonadota</taxon>
        <taxon>Alphaproteobacteria</taxon>
        <taxon>Rhodobacterales</taxon>
        <taxon>Roseobacteraceae</taxon>
        <taxon>Roseobacter</taxon>
    </lineage>
</organism>
<evidence type="ECO:0000256" key="1">
    <source>
        <dbReference type="SAM" id="SignalP"/>
    </source>
</evidence>
<keyword evidence="3" id="KW-1185">Reference proteome</keyword>
<name>A0A9X1K2I5_9RHOB</name>
<sequence>MRRMMILPALVLGMTMAEDAQAAPKNCPPGLAKKATPCVPPGQAKKAYGDTDGGAPYRRGDIVLGDYVIIRDPGRYGLNPNGTYYRVDDYVLRVDRETREVLDLIGAVAAILD</sequence>
<dbReference type="RefSeq" id="WP_219502654.1">
    <property type="nucleotide sequence ID" value="NZ_JAHXDN010000003.1"/>
</dbReference>
<evidence type="ECO:0000313" key="3">
    <source>
        <dbReference type="Proteomes" id="UP001138661"/>
    </source>
</evidence>
<proteinExistence type="predicted"/>
<gene>
    <name evidence="2" type="ORF">KX928_12315</name>
</gene>
<evidence type="ECO:0000313" key="2">
    <source>
        <dbReference type="EMBL" id="MBW4708568.1"/>
    </source>
</evidence>
<feature type="signal peptide" evidence="1">
    <location>
        <begin position="1"/>
        <end position="22"/>
    </location>
</feature>
<reference evidence="2" key="1">
    <citation type="submission" date="2021-07" db="EMBL/GenBank/DDBJ databases">
        <title>Roseobacter insulae sp. nov., isolated from a tidal flat.</title>
        <authorList>
            <person name="Park S."/>
            <person name="Yoon J.-H."/>
        </authorList>
    </citation>
    <scope>NUCLEOTIDE SEQUENCE</scope>
    <source>
        <strain evidence="2">YSTF-M11</strain>
    </source>
</reference>
<feature type="chain" id="PRO_5040837386" evidence="1">
    <location>
        <begin position="23"/>
        <end position="113"/>
    </location>
</feature>
<keyword evidence="1" id="KW-0732">Signal</keyword>
<dbReference type="EMBL" id="JAHXDN010000003">
    <property type="protein sequence ID" value="MBW4708568.1"/>
    <property type="molecule type" value="Genomic_DNA"/>
</dbReference>
<protein>
    <submittedName>
        <fullName evidence="2">Excinuclease ABC subunit A</fullName>
    </submittedName>
</protein>